<proteinExistence type="inferred from homology"/>
<comment type="function">
    <text evidence="1">Plays an important role in the elongation step of protein synthesis.</text>
</comment>
<dbReference type="PANTHER" id="PTHR21141">
    <property type="entry name" value="60S ACIDIC RIBOSOMAL PROTEIN FAMILY MEMBER"/>
    <property type="match status" value="1"/>
</dbReference>
<dbReference type="GO" id="GO:0022625">
    <property type="term" value="C:cytosolic large ribosomal subunit"/>
    <property type="evidence" value="ECO:0007669"/>
    <property type="project" value="InterPro"/>
</dbReference>
<comment type="similarity">
    <text evidence="2">Belongs to the eukaryotic ribosomal protein P1/P2 family.</text>
</comment>
<evidence type="ECO:0000256" key="7">
    <source>
        <dbReference type="SAM" id="SignalP"/>
    </source>
</evidence>
<sequence>MKFAAAYLLACLGAEQAAAAAALPAPAPALPPTKDDVRRILGSVGAEVEEDRLDLLFALMDGKDVAELIAAGREQLAYAPSGAAAVVAAPAAAAAKAEAAEEEAKKEEAKKEEEEEEDDDVLFNLFD</sequence>
<feature type="region of interest" description="Disordered" evidence="6">
    <location>
        <begin position="98"/>
        <end position="127"/>
    </location>
</feature>
<evidence type="ECO:0000256" key="1">
    <source>
        <dbReference type="ARBA" id="ARBA00003362"/>
    </source>
</evidence>
<reference evidence="8" key="1">
    <citation type="submission" date="2013-05" db="EMBL/GenBank/DDBJ databases">
        <title>Building the sugarcane genome for biotechnology and identifying evolutionary trends.</title>
        <authorList>
            <person name="De Setta N."/>
            <person name="Monteiro-Vitorello C.B."/>
            <person name="Metcalfe C.J."/>
            <person name="Cruz G.M.Q."/>
            <person name="Del Bem L.E."/>
            <person name="Vicentini R."/>
            <person name="Nogueira F.T.S."/>
            <person name="Campos R.A."/>
            <person name="Nunes S.L."/>
            <person name="Turrini P.C.G."/>
            <person name="Vieira A.P."/>
            <person name="Cruz E.A.O."/>
            <person name="Correa T.C.S."/>
            <person name="Hotta C.T."/>
            <person name="de Mello-Varani A."/>
            <person name="Vautrin S."/>
            <person name="Trindade A.S."/>
            <person name="Vilela M.M."/>
            <person name="Horta C.L."/>
            <person name="Sato P.M."/>
            <person name="de Andrade R.F."/>
            <person name="Nishiyama M.Y."/>
            <person name="Cardoso-Silva C.B."/>
            <person name="Scortecci K.C."/>
            <person name="Garcia A.A.F."/>
            <person name="Carneiro M.S."/>
            <person name="Kim C."/>
            <person name="Paterson A.H."/>
            <person name="Berges H."/>
            <person name="D'Hont A."/>
            <person name="de-Souza A.P."/>
            <person name="Souza G.M."/>
            <person name="Vincentz M."/>
            <person name="Kitajima J.P."/>
            <person name="Van Sluys M.-A."/>
        </authorList>
    </citation>
    <scope>NUCLEOTIDE SEQUENCE</scope>
</reference>
<name>A0A059Q365_9POAL</name>
<dbReference type="FunFam" id="1.10.10.1410:FF:000002">
    <property type="entry name" value="60S acidic ribosomal protein P2"/>
    <property type="match status" value="1"/>
</dbReference>
<dbReference type="GO" id="GO:0044877">
    <property type="term" value="F:protein-containing complex binding"/>
    <property type="evidence" value="ECO:0007669"/>
    <property type="project" value="UniProtKB-ARBA"/>
</dbReference>
<evidence type="ECO:0000313" key="8">
    <source>
        <dbReference type="EMBL" id="AGT17046.1"/>
    </source>
</evidence>
<dbReference type="Gene3D" id="1.10.10.1410">
    <property type="match status" value="1"/>
</dbReference>
<comment type="subunit">
    <text evidence="3">P1 and P2 exist as dimers at the large ribosomal subunit.</text>
</comment>
<dbReference type="HAMAP" id="MF_01478">
    <property type="entry name" value="Ribosomal_L12_arch"/>
    <property type="match status" value="1"/>
</dbReference>
<evidence type="ECO:0000256" key="5">
    <source>
        <dbReference type="ARBA" id="ARBA00023274"/>
    </source>
</evidence>
<dbReference type="GO" id="GO:0003735">
    <property type="term" value="F:structural constituent of ribosome"/>
    <property type="evidence" value="ECO:0007669"/>
    <property type="project" value="InterPro"/>
</dbReference>
<dbReference type="EMBL" id="KF184665">
    <property type="protein sequence ID" value="AGT17046.1"/>
    <property type="molecule type" value="Genomic_DNA"/>
</dbReference>
<dbReference type="PANTHER" id="PTHR21141:SF38">
    <property type="entry name" value="OS08G0250300 PROTEIN"/>
    <property type="match status" value="1"/>
</dbReference>
<evidence type="ECO:0000256" key="2">
    <source>
        <dbReference type="ARBA" id="ARBA00005436"/>
    </source>
</evidence>
<dbReference type="AlphaFoldDB" id="A0A059Q365"/>
<protein>
    <submittedName>
        <fullName evidence="8">60S acidic ribosomal protein</fullName>
    </submittedName>
</protein>
<feature type="compositionally biased region" description="Basic and acidic residues" evidence="6">
    <location>
        <begin position="98"/>
        <end position="112"/>
    </location>
</feature>
<evidence type="ECO:0000256" key="4">
    <source>
        <dbReference type="ARBA" id="ARBA00022980"/>
    </source>
</evidence>
<dbReference type="InterPro" id="IPR027534">
    <property type="entry name" value="Ribosomal_P1/P2"/>
</dbReference>
<feature type="signal peptide" evidence="7">
    <location>
        <begin position="1"/>
        <end position="20"/>
    </location>
</feature>
<evidence type="ECO:0000256" key="3">
    <source>
        <dbReference type="ARBA" id="ARBA00011266"/>
    </source>
</evidence>
<dbReference type="InterPro" id="IPR038716">
    <property type="entry name" value="P1/P2_N_sf"/>
</dbReference>
<dbReference type="InterPro" id="IPR044076">
    <property type="entry name" value="Ribosomal_P2"/>
</dbReference>
<accession>A0A059Q365</accession>
<keyword evidence="7" id="KW-0732">Signal</keyword>
<dbReference type="CDD" id="cd05833">
    <property type="entry name" value="Ribosomal_P2"/>
    <property type="match status" value="1"/>
</dbReference>
<feature type="chain" id="PRO_5001581664" evidence="7">
    <location>
        <begin position="21"/>
        <end position="127"/>
    </location>
</feature>
<keyword evidence="5" id="KW-0687">Ribonucleoprotein</keyword>
<gene>
    <name evidence="8" type="ORF">SHCRBa_011_L19_F_40</name>
</gene>
<keyword evidence="4 8" id="KW-0689">Ribosomal protein</keyword>
<evidence type="ECO:0000256" key="6">
    <source>
        <dbReference type="SAM" id="MobiDB-lite"/>
    </source>
</evidence>
<dbReference type="GO" id="GO:0002182">
    <property type="term" value="P:cytoplasmic translational elongation"/>
    <property type="evidence" value="ECO:0007669"/>
    <property type="project" value="InterPro"/>
</dbReference>
<dbReference type="Pfam" id="PF00428">
    <property type="entry name" value="Ribosomal_60s"/>
    <property type="match status" value="1"/>
</dbReference>
<organism evidence="8">
    <name type="scientific">Saccharum hybrid cultivar R570</name>
    <dbReference type="NCBI Taxonomy" id="131158"/>
    <lineage>
        <taxon>Eukaryota</taxon>
        <taxon>Viridiplantae</taxon>
        <taxon>Streptophyta</taxon>
        <taxon>Embryophyta</taxon>
        <taxon>Tracheophyta</taxon>
        <taxon>Spermatophyta</taxon>
        <taxon>Magnoliopsida</taxon>
        <taxon>Liliopsida</taxon>
        <taxon>Poales</taxon>
        <taxon>Poaceae</taxon>
        <taxon>PACMAD clade</taxon>
        <taxon>Panicoideae</taxon>
        <taxon>Andropogonodae</taxon>
        <taxon>Andropogoneae</taxon>
        <taxon>Saccharinae</taxon>
        <taxon>Saccharum</taxon>
        <taxon>Saccharum officinarum species complex</taxon>
    </lineage>
</organism>